<dbReference type="CDD" id="cd18137">
    <property type="entry name" value="HLD_clamp_pol_III_gamma_tau"/>
    <property type="match status" value="1"/>
</dbReference>
<evidence type="ECO:0000256" key="3">
    <source>
        <dbReference type="ARBA" id="ARBA00022679"/>
    </source>
</evidence>
<evidence type="ECO:0000256" key="6">
    <source>
        <dbReference type="ARBA" id="ARBA00022723"/>
    </source>
</evidence>
<dbReference type="GO" id="GO:0009360">
    <property type="term" value="C:DNA polymerase III complex"/>
    <property type="evidence" value="ECO:0007669"/>
    <property type="project" value="InterPro"/>
</dbReference>
<dbReference type="Gene3D" id="1.10.8.60">
    <property type="match status" value="1"/>
</dbReference>
<evidence type="ECO:0000256" key="7">
    <source>
        <dbReference type="ARBA" id="ARBA00022741"/>
    </source>
</evidence>
<evidence type="ECO:0000256" key="10">
    <source>
        <dbReference type="ARBA" id="ARBA00022932"/>
    </source>
</evidence>
<keyword evidence="4 14" id="KW-0548">Nucleotidyltransferase</keyword>
<dbReference type="SUPFAM" id="SSF52540">
    <property type="entry name" value="P-loop containing nucleoside triphosphate hydrolases"/>
    <property type="match status" value="1"/>
</dbReference>
<dbReference type="NCBIfam" id="TIGR02397">
    <property type="entry name" value="dnaX_nterm"/>
    <property type="match status" value="1"/>
</dbReference>
<dbReference type="Gene3D" id="3.30.300.180">
    <property type="match status" value="1"/>
</dbReference>
<evidence type="ECO:0000256" key="11">
    <source>
        <dbReference type="ARBA" id="ARBA00049244"/>
    </source>
</evidence>
<dbReference type="AlphaFoldDB" id="A0A428MT12"/>
<evidence type="ECO:0000256" key="2">
    <source>
        <dbReference type="ARBA" id="ARBA00012417"/>
    </source>
</evidence>
<dbReference type="OrthoDB" id="9810148at2"/>
<dbReference type="SUPFAM" id="SSF48019">
    <property type="entry name" value="post-AAA+ oligomerization domain-like"/>
    <property type="match status" value="1"/>
</dbReference>
<evidence type="ECO:0000256" key="4">
    <source>
        <dbReference type="ARBA" id="ARBA00022695"/>
    </source>
</evidence>
<dbReference type="CDD" id="cd00009">
    <property type="entry name" value="AAA"/>
    <property type="match status" value="1"/>
</dbReference>
<evidence type="ECO:0000313" key="15">
    <source>
        <dbReference type="Proteomes" id="UP000275076"/>
    </source>
</evidence>
<dbReference type="NCBIfam" id="NF004046">
    <property type="entry name" value="PRK05563.1"/>
    <property type="match status" value="1"/>
</dbReference>
<dbReference type="PANTHER" id="PTHR11669:SF0">
    <property type="entry name" value="PROTEIN STICHEL-LIKE 2"/>
    <property type="match status" value="1"/>
</dbReference>
<dbReference type="SMART" id="SM00382">
    <property type="entry name" value="AAA"/>
    <property type="match status" value="1"/>
</dbReference>
<dbReference type="InterPro" id="IPR050238">
    <property type="entry name" value="DNA_Rep/Repair_Clamp_Loader"/>
</dbReference>
<dbReference type="InterPro" id="IPR038454">
    <property type="entry name" value="DnaA_N_sf"/>
</dbReference>
<dbReference type="InterPro" id="IPR048448">
    <property type="entry name" value="DnaX-like_C"/>
</dbReference>
<dbReference type="Pfam" id="PF13177">
    <property type="entry name" value="DNA_pol3_delta2"/>
    <property type="match status" value="1"/>
</dbReference>
<sequence>MSYKALYRVWRPQELQDVVGQEHITKTLHNALEQEKFSHAYLFSGPRGTGKTSAAKILAKAINCEQAPVREPCNECDACRGIADGSVVDIIEIDAASNNGVDEIRYIRDNVIAAPRDIRYKVYIIDEVHMLSTGAFNALLKTLEEPPKHAVFILATTEPHKIPLTIISRCQRFDFKRITAQDLVARMKYILQEQGWEAEDDALYLIARAAEGGMRDALSLLDQAVSFSENVITSDDVLAITGTVSQQFLTRVVRALKNSDTPAAVEAADAVIRDGKDPLQFMEDMIYYFRDMLLHKTAPRLDEIMERVTVDESFEEISEKTDMNWLYDVINRLNQYHQEMKWASHPKIFLEMALINICHQEETTSPVQVSGGETEEVPRLKEKVDQLEQKVKTLEQTSASPQPSAPAVETNKAAREQTAKNISAGLGGDGKTKEVMTKATKQELQLVSDQWSGVMKEVKQQSVPAHAWLSDAKPVVSDGETVLLAFQNEMHRNMVDTKFRPLVQGALENSVGKPLDVLTILAGQWEKLKEEFKKKQQGSEADSSEKEKEEESDPVVDEAVKLVGSELVEFEE</sequence>
<feature type="domain" description="AAA+ ATPase" evidence="13">
    <location>
        <begin position="37"/>
        <end position="179"/>
    </location>
</feature>
<dbReference type="InterPro" id="IPR027417">
    <property type="entry name" value="P-loop_NTPase"/>
</dbReference>
<dbReference type="GO" id="GO:0003677">
    <property type="term" value="F:DNA binding"/>
    <property type="evidence" value="ECO:0007669"/>
    <property type="project" value="InterPro"/>
</dbReference>
<evidence type="ECO:0000256" key="1">
    <source>
        <dbReference type="ARBA" id="ARBA00006360"/>
    </source>
</evidence>
<evidence type="ECO:0000256" key="5">
    <source>
        <dbReference type="ARBA" id="ARBA00022705"/>
    </source>
</evidence>
<keyword evidence="5" id="KW-0235">DNA replication</keyword>
<dbReference type="InterPro" id="IPR003593">
    <property type="entry name" value="AAA+_ATPase"/>
</dbReference>
<dbReference type="Gene3D" id="3.40.50.300">
    <property type="entry name" value="P-loop containing nucleotide triphosphate hydrolases"/>
    <property type="match status" value="1"/>
</dbReference>
<reference evidence="14 15" key="1">
    <citation type="submission" date="2018-10" db="EMBL/GenBank/DDBJ databases">
        <title>Draft genome sequence of Bacillus salarius IM0101, isolated from a hypersaline soil in Inner Mongolia, China.</title>
        <authorList>
            <person name="Yamprayoonswat W."/>
            <person name="Boonvisut S."/>
            <person name="Jumpathong W."/>
            <person name="Sittihan S."/>
            <person name="Ruangsuj P."/>
            <person name="Wanthongcharoen S."/>
            <person name="Thongpramul N."/>
            <person name="Pimmason S."/>
            <person name="Yu B."/>
            <person name="Yasawong M."/>
        </authorList>
    </citation>
    <scope>NUCLEOTIDE SEQUENCE [LARGE SCALE GENOMIC DNA]</scope>
    <source>
        <strain evidence="14 15">IM0101</strain>
    </source>
</reference>
<dbReference type="GO" id="GO:0006261">
    <property type="term" value="P:DNA-templated DNA replication"/>
    <property type="evidence" value="ECO:0007669"/>
    <property type="project" value="TreeGrafter"/>
</dbReference>
<accession>A0A428MT12</accession>
<evidence type="ECO:0000256" key="8">
    <source>
        <dbReference type="ARBA" id="ARBA00022833"/>
    </source>
</evidence>
<dbReference type="GO" id="GO:0046872">
    <property type="term" value="F:metal ion binding"/>
    <property type="evidence" value="ECO:0007669"/>
    <property type="project" value="UniProtKB-KW"/>
</dbReference>
<dbReference type="EC" id="2.7.7.7" evidence="2"/>
<keyword evidence="9" id="KW-0067">ATP-binding</keyword>
<dbReference type="FunFam" id="1.10.8.60:FF:000013">
    <property type="entry name" value="DNA polymerase III subunit gamma/tau"/>
    <property type="match status" value="1"/>
</dbReference>
<dbReference type="GO" id="GO:0003887">
    <property type="term" value="F:DNA-directed DNA polymerase activity"/>
    <property type="evidence" value="ECO:0007669"/>
    <property type="project" value="UniProtKB-KW"/>
</dbReference>
<name>A0A428MT12_9BACI</name>
<evidence type="ECO:0000259" key="13">
    <source>
        <dbReference type="SMART" id="SM00382"/>
    </source>
</evidence>
<organism evidence="14 15">
    <name type="scientific">Salibacterium salarium</name>
    <dbReference type="NCBI Taxonomy" id="284579"/>
    <lineage>
        <taxon>Bacteria</taxon>
        <taxon>Bacillati</taxon>
        <taxon>Bacillota</taxon>
        <taxon>Bacilli</taxon>
        <taxon>Bacillales</taxon>
        <taxon>Bacillaceae</taxon>
    </lineage>
</organism>
<protein>
    <recommendedName>
        <fullName evidence="2">DNA-directed DNA polymerase</fullName>
        <ecNumber evidence="2">2.7.7.7</ecNumber>
    </recommendedName>
</protein>
<dbReference type="Gene3D" id="1.20.272.10">
    <property type="match status" value="1"/>
</dbReference>
<dbReference type="PANTHER" id="PTHR11669">
    <property type="entry name" value="REPLICATION FACTOR C / DNA POLYMERASE III GAMMA-TAU SUBUNIT"/>
    <property type="match status" value="1"/>
</dbReference>
<feature type="region of interest" description="Disordered" evidence="12">
    <location>
        <begin position="532"/>
        <end position="558"/>
    </location>
</feature>
<dbReference type="Proteomes" id="UP000275076">
    <property type="component" value="Unassembled WGS sequence"/>
</dbReference>
<dbReference type="RefSeq" id="WP_125562846.1">
    <property type="nucleotide sequence ID" value="NZ_RBVX01000080.1"/>
</dbReference>
<comment type="catalytic activity">
    <reaction evidence="11">
        <text>DNA(n) + a 2'-deoxyribonucleoside 5'-triphosphate = DNA(n+1) + diphosphate</text>
        <dbReference type="Rhea" id="RHEA:22508"/>
        <dbReference type="Rhea" id="RHEA-COMP:17339"/>
        <dbReference type="Rhea" id="RHEA-COMP:17340"/>
        <dbReference type="ChEBI" id="CHEBI:33019"/>
        <dbReference type="ChEBI" id="CHEBI:61560"/>
        <dbReference type="ChEBI" id="CHEBI:173112"/>
        <dbReference type="EC" id="2.7.7.7"/>
    </reaction>
</comment>
<dbReference type="Pfam" id="PF22608">
    <property type="entry name" value="DNAX_ATPase_lid"/>
    <property type="match status" value="1"/>
</dbReference>
<keyword evidence="7" id="KW-0547">Nucleotide-binding</keyword>
<proteinExistence type="inferred from homology"/>
<dbReference type="Pfam" id="PF20964">
    <property type="entry name" value="DnaX_C"/>
    <property type="match status" value="1"/>
</dbReference>
<gene>
    <name evidence="14" type="primary">dnaX</name>
    <name evidence="14" type="ORF">D7Z54_32155</name>
</gene>
<keyword evidence="8" id="KW-0862">Zinc</keyword>
<evidence type="ECO:0000256" key="9">
    <source>
        <dbReference type="ARBA" id="ARBA00022840"/>
    </source>
</evidence>
<keyword evidence="15" id="KW-1185">Reference proteome</keyword>
<dbReference type="InterPro" id="IPR012763">
    <property type="entry name" value="DNA_pol_III_sug/sutau_N"/>
</dbReference>
<comment type="caution">
    <text evidence="14">The sequence shown here is derived from an EMBL/GenBank/DDBJ whole genome shotgun (WGS) entry which is preliminary data.</text>
</comment>
<dbReference type="FunFam" id="3.40.50.300:FF:000014">
    <property type="entry name" value="DNA polymerase III subunit gamma/tau"/>
    <property type="match status" value="1"/>
</dbReference>
<dbReference type="Pfam" id="PF12169">
    <property type="entry name" value="DNA_pol3_gamma3"/>
    <property type="match status" value="1"/>
</dbReference>
<keyword evidence="3 14" id="KW-0808">Transferase</keyword>
<dbReference type="GO" id="GO:0005524">
    <property type="term" value="F:ATP binding"/>
    <property type="evidence" value="ECO:0007669"/>
    <property type="project" value="UniProtKB-KW"/>
</dbReference>
<evidence type="ECO:0000313" key="14">
    <source>
        <dbReference type="EMBL" id="RSL29264.1"/>
    </source>
</evidence>
<keyword evidence="10" id="KW-0239">DNA-directed DNA polymerase</keyword>
<dbReference type="InterPro" id="IPR008921">
    <property type="entry name" value="DNA_pol3_clamp-load_cplx_C"/>
</dbReference>
<keyword evidence="6" id="KW-0479">Metal-binding</keyword>
<dbReference type="PRINTS" id="PR00300">
    <property type="entry name" value="CLPPROTEASEA"/>
</dbReference>
<comment type="similarity">
    <text evidence="1">Belongs to the DnaX/STICHEL family.</text>
</comment>
<dbReference type="EMBL" id="RBVX01000080">
    <property type="protein sequence ID" value="RSL29264.1"/>
    <property type="molecule type" value="Genomic_DNA"/>
</dbReference>
<dbReference type="InterPro" id="IPR045085">
    <property type="entry name" value="HLD_clamp_pol_III_gamma_tau"/>
</dbReference>
<dbReference type="InterPro" id="IPR001270">
    <property type="entry name" value="ClpA/B"/>
</dbReference>
<evidence type="ECO:0000256" key="12">
    <source>
        <dbReference type="SAM" id="MobiDB-lite"/>
    </source>
</evidence>
<feature type="region of interest" description="Disordered" evidence="12">
    <location>
        <begin position="394"/>
        <end position="415"/>
    </location>
</feature>
<dbReference type="InterPro" id="IPR022754">
    <property type="entry name" value="DNA_pol_III_gamma-3"/>
</dbReference>